<evidence type="ECO:0000313" key="3">
    <source>
        <dbReference type="Proteomes" id="UP000292373"/>
    </source>
</evidence>
<feature type="region of interest" description="Disordered" evidence="1">
    <location>
        <begin position="1"/>
        <end position="24"/>
    </location>
</feature>
<dbReference type="GO" id="GO:0015689">
    <property type="term" value="P:molybdate ion transport"/>
    <property type="evidence" value="ECO:0007669"/>
    <property type="project" value="TreeGrafter"/>
</dbReference>
<dbReference type="PANTHER" id="PTHR30632:SF0">
    <property type="entry name" value="SULFATE-BINDING PROTEIN"/>
    <property type="match status" value="1"/>
</dbReference>
<dbReference type="SUPFAM" id="SSF53850">
    <property type="entry name" value="Periplasmic binding protein-like II"/>
    <property type="match status" value="1"/>
</dbReference>
<dbReference type="PANTHER" id="PTHR30632">
    <property type="entry name" value="MOLYBDATE-BINDING PERIPLASMIC PROTEIN"/>
    <property type="match status" value="1"/>
</dbReference>
<dbReference type="Gene3D" id="3.40.190.10">
    <property type="entry name" value="Periplasmic binding protein-like II"/>
    <property type="match status" value="2"/>
</dbReference>
<accession>A0A4Q9KFQ8</accession>
<reference evidence="2 3" key="1">
    <citation type="submission" date="2019-01" db="EMBL/GenBank/DDBJ databases">
        <title>Lactibacter flavus gen. nov., sp. nov., a novel bacterium of the family Propionibacteriaceae isolated from raw milk and dairy products.</title>
        <authorList>
            <person name="Huptas C."/>
            <person name="Wenning M."/>
            <person name="Breitenwieser F."/>
            <person name="Doll E."/>
            <person name="Von Neubeck M."/>
            <person name="Busse H.-J."/>
            <person name="Scherer S."/>
        </authorList>
    </citation>
    <scope>NUCLEOTIDE SEQUENCE [LARGE SCALE GENOMIC DNA]</scope>
    <source>
        <strain evidence="2 3">KCTC 33808</strain>
    </source>
</reference>
<keyword evidence="3" id="KW-1185">Reference proteome</keyword>
<dbReference type="RefSeq" id="WP_131167044.1">
    <property type="nucleotide sequence ID" value="NZ_SDMQ01000002.1"/>
</dbReference>
<comment type="caution">
    <text evidence="2">The sequence shown here is derived from an EMBL/GenBank/DDBJ whole genome shotgun (WGS) entry which is preliminary data.</text>
</comment>
<sequence length="243" mass="24736">MRRPHPRGTGARGVRHATGTTPAAPAASEVTVFVPGAMAAHAKELAAAFDVGGAHTVVEVGHTPIQREQLAKGATPDVWIAANPADITSAAEAGLVVADRVQQLARTKLVVVVAPGNPAGITGIEDLAKPGVKVLLGAETLPIWKVTERGFTKVEAAHPGFTAAVTANTVSREMGVQPIVTKVTKGEADAGVVFVTDVPADAEIVQVPDAFNAELPLSIAPVTAGKNPAGAAAFIAFMTAHHS</sequence>
<proteinExistence type="predicted"/>
<dbReference type="OrthoDB" id="9785015at2"/>
<evidence type="ECO:0008006" key="4">
    <source>
        <dbReference type="Google" id="ProtNLM"/>
    </source>
</evidence>
<evidence type="ECO:0000313" key="2">
    <source>
        <dbReference type="EMBL" id="TBT87258.1"/>
    </source>
</evidence>
<evidence type="ECO:0000256" key="1">
    <source>
        <dbReference type="SAM" id="MobiDB-lite"/>
    </source>
</evidence>
<dbReference type="AlphaFoldDB" id="A0A4Q9KFQ8"/>
<protein>
    <recommendedName>
        <fullName evidence="4">Molybdate ABC transporter substrate-binding protein</fullName>
    </recommendedName>
</protein>
<dbReference type="Pfam" id="PF13531">
    <property type="entry name" value="SBP_bac_11"/>
    <property type="match status" value="1"/>
</dbReference>
<organism evidence="2 3">
    <name type="scientific">Propioniciclava sinopodophylli</name>
    <dbReference type="NCBI Taxonomy" id="1837344"/>
    <lineage>
        <taxon>Bacteria</taxon>
        <taxon>Bacillati</taxon>
        <taxon>Actinomycetota</taxon>
        <taxon>Actinomycetes</taxon>
        <taxon>Propionibacteriales</taxon>
        <taxon>Propionibacteriaceae</taxon>
        <taxon>Propioniciclava</taxon>
    </lineage>
</organism>
<dbReference type="GO" id="GO:0030973">
    <property type="term" value="F:molybdate ion binding"/>
    <property type="evidence" value="ECO:0007669"/>
    <property type="project" value="TreeGrafter"/>
</dbReference>
<dbReference type="EMBL" id="SDMQ01000002">
    <property type="protein sequence ID" value="TBT87258.1"/>
    <property type="molecule type" value="Genomic_DNA"/>
</dbReference>
<dbReference type="Proteomes" id="UP000292373">
    <property type="component" value="Unassembled WGS sequence"/>
</dbReference>
<dbReference type="InterPro" id="IPR050682">
    <property type="entry name" value="ModA/WtpA"/>
</dbReference>
<gene>
    <name evidence="2" type="ORF">ET989_02795</name>
</gene>
<name>A0A4Q9KFQ8_9ACTN</name>